<keyword evidence="11" id="KW-1185">Reference proteome</keyword>
<dbReference type="PROSITE" id="PS51059">
    <property type="entry name" value="PARP_CATALYTIC"/>
    <property type="match status" value="1"/>
</dbReference>
<dbReference type="InterPro" id="IPR052056">
    <property type="entry name" value="Mono-ARTD/PARP"/>
</dbReference>
<evidence type="ECO:0000259" key="9">
    <source>
        <dbReference type="PROSITE" id="PS51154"/>
    </source>
</evidence>
<evidence type="ECO:0000259" key="8">
    <source>
        <dbReference type="PROSITE" id="PS51059"/>
    </source>
</evidence>
<dbReference type="STRING" id="8153.ENSHBUP00000024145"/>
<dbReference type="PROSITE" id="PS51154">
    <property type="entry name" value="MACRO"/>
    <property type="match status" value="1"/>
</dbReference>
<organism evidence="10 11">
    <name type="scientific">Haplochromis burtoni</name>
    <name type="common">Burton's mouthbrooder</name>
    <name type="synonym">Chromis burtoni</name>
    <dbReference type="NCBI Taxonomy" id="8153"/>
    <lineage>
        <taxon>Eukaryota</taxon>
        <taxon>Metazoa</taxon>
        <taxon>Chordata</taxon>
        <taxon>Craniata</taxon>
        <taxon>Vertebrata</taxon>
        <taxon>Euteleostomi</taxon>
        <taxon>Actinopterygii</taxon>
        <taxon>Neopterygii</taxon>
        <taxon>Teleostei</taxon>
        <taxon>Neoteleostei</taxon>
        <taxon>Acanthomorphata</taxon>
        <taxon>Ovalentaria</taxon>
        <taxon>Cichlomorphae</taxon>
        <taxon>Cichliformes</taxon>
        <taxon>Cichlidae</taxon>
        <taxon>African cichlids</taxon>
        <taxon>Pseudocrenilabrinae</taxon>
        <taxon>Haplochromini</taxon>
        <taxon>Haplochromis</taxon>
    </lineage>
</organism>
<dbReference type="Gene3D" id="3.40.220.10">
    <property type="entry name" value="Leucine Aminopeptidase, subunit E, domain 1"/>
    <property type="match status" value="1"/>
</dbReference>
<keyword evidence="3 7" id="KW-0808">Transferase</keyword>
<dbReference type="CDD" id="cd01439">
    <property type="entry name" value="TCCD_inducible_PARP_like"/>
    <property type="match status" value="1"/>
</dbReference>
<dbReference type="Gene3D" id="3.90.228.10">
    <property type="match status" value="1"/>
</dbReference>
<dbReference type="GO" id="GO:0070212">
    <property type="term" value="P:protein poly-ADP-ribosylation"/>
    <property type="evidence" value="ECO:0007669"/>
    <property type="project" value="TreeGrafter"/>
</dbReference>
<dbReference type="GO" id="GO:0005737">
    <property type="term" value="C:cytoplasm"/>
    <property type="evidence" value="ECO:0007669"/>
    <property type="project" value="TreeGrafter"/>
</dbReference>
<dbReference type="GO" id="GO:0003714">
    <property type="term" value="F:transcription corepressor activity"/>
    <property type="evidence" value="ECO:0007669"/>
    <property type="project" value="TreeGrafter"/>
</dbReference>
<dbReference type="InterPro" id="IPR012317">
    <property type="entry name" value="Poly(ADP-ribose)pol_cat_dom"/>
</dbReference>
<keyword evidence="2 7" id="KW-0328">Glycosyltransferase</keyword>
<dbReference type="InterPro" id="IPR043472">
    <property type="entry name" value="Macro_dom-like"/>
</dbReference>
<feature type="domain" description="Macro" evidence="9">
    <location>
        <begin position="31"/>
        <end position="188"/>
    </location>
</feature>
<comment type="subcellular location">
    <subcellularLocation>
        <location evidence="1">Nucleus</location>
    </subcellularLocation>
</comment>
<protein>
    <recommendedName>
        <fullName evidence="7">Poly [ADP-ribose] polymerase</fullName>
        <shortName evidence="7">PARP</shortName>
        <ecNumber evidence="7">2.4.2.-</ecNumber>
    </recommendedName>
</protein>
<keyword evidence="5" id="KW-0539">Nucleus</keyword>
<comment type="similarity">
    <text evidence="6">Belongs to the ARTD/PARP family.</text>
</comment>
<dbReference type="SUPFAM" id="SSF52949">
    <property type="entry name" value="Macro domain-like"/>
    <property type="match status" value="1"/>
</dbReference>
<evidence type="ECO:0000256" key="5">
    <source>
        <dbReference type="ARBA" id="ARBA00023242"/>
    </source>
</evidence>
<dbReference type="GO" id="GO:0003950">
    <property type="term" value="F:NAD+ poly-ADP-ribosyltransferase activity"/>
    <property type="evidence" value="ECO:0007669"/>
    <property type="project" value="UniProtKB-UniRule"/>
</dbReference>
<evidence type="ECO:0000313" key="10">
    <source>
        <dbReference type="Ensembl" id="ENSHBUP00000024145.1"/>
    </source>
</evidence>
<dbReference type="AlphaFoldDB" id="A0A3Q2WG68"/>
<evidence type="ECO:0000256" key="3">
    <source>
        <dbReference type="ARBA" id="ARBA00022679"/>
    </source>
</evidence>
<feature type="domain" description="PARP catalytic" evidence="8">
    <location>
        <begin position="148"/>
        <end position="342"/>
    </location>
</feature>
<evidence type="ECO:0000256" key="2">
    <source>
        <dbReference type="ARBA" id="ARBA00022676"/>
    </source>
</evidence>
<proteinExistence type="inferred from homology"/>
<evidence type="ECO:0000256" key="1">
    <source>
        <dbReference type="ARBA" id="ARBA00004123"/>
    </source>
</evidence>
<accession>A0A3Q2WG68</accession>
<dbReference type="SUPFAM" id="SSF56399">
    <property type="entry name" value="ADP-ribosylation"/>
    <property type="match status" value="1"/>
</dbReference>
<dbReference type="PANTHER" id="PTHR14453:SF89">
    <property type="entry name" value="PROTEIN MONO-ADP-RIBOSYLTRANSFERASE PARP14"/>
    <property type="match status" value="1"/>
</dbReference>
<dbReference type="FunFam" id="3.90.228.10:FF:000008">
    <property type="entry name" value="Poly [ADP-ribose] polymerase"/>
    <property type="match status" value="1"/>
</dbReference>
<dbReference type="Pfam" id="PF01661">
    <property type="entry name" value="Macro"/>
    <property type="match status" value="1"/>
</dbReference>
<dbReference type="GeneTree" id="ENSGT00940000154311"/>
<reference evidence="10" key="2">
    <citation type="submission" date="2025-09" db="UniProtKB">
        <authorList>
            <consortium name="Ensembl"/>
        </authorList>
    </citation>
    <scope>IDENTIFICATION</scope>
</reference>
<dbReference type="Proteomes" id="UP000264840">
    <property type="component" value="Unplaced"/>
</dbReference>
<dbReference type="GO" id="GO:0010629">
    <property type="term" value="P:negative regulation of gene expression"/>
    <property type="evidence" value="ECO:0007669"/>
    <property type="project" value="TreeGrafter"/>
</dbReference>
<dbReference type="InterPro" id="IPR002589">
    <property type="entry name" value="Macro_dom"/>
</dbReference>
<dbReference type="PANTHER" id="PTHR14453">
    <property type="entry name" value="PARP/ZINC FINGER CCCH TYPE DOMAIN CONTAINING PROTEIN"/>
    <property type="match status" value="1"/>
</dbReference>
<name>A0A3Q2WG68_HAPBU</name>
<evidence type="ECO:0000256" key="6">
    <source>
        <dbReference type="ARBA" id="ARBA00024347"/>
    </source>
</evidence>
<dbReference type="EC" id="2.4.2.-" evidence="7"/>
<dbReference type="OMA" id="SHENCNS"/>
<evidence type="ECO:0000256" key="7">
    <source>
        <dbReference type="RuleBase" id="RU362114"/>
    </source>
</evidence>
<keyword evidence="4 7" id="KW-0520">NAD</keyword>
<dbReference type="SMART" id="SM00506">
    <property type="entry name" value="A1pp"/>
    <property type="match status" value="1"/>
</dbReference>
<dbReference type="Pfam" id="PF00644">
    <property type="entry name" value="PARP"/>
    <property type="match status" value="1"/>
</dbReference>
<evidence type="ECO:0000313" key="11">
    <source>
        <dbReference type="Proteomes" id="UP000264840"/>
    </source>
</evidence>
<dbReference type="Ensembl" id="ENSHBUT00000009329.1">
    <property type="protein sequence ID" value="ENSHBUP00000024145.1"/>
    <property type="gene ID" value="ENSHBUG00000005369.1"/>
</dbReference>
<reference evidence="10" key="1">
    <citation type="submission" date="2025-08" db="UniProtKB">
        <authorList>
            <consortium name="Ensembl"/>
        </authorList>
    </citation>
    <scope>IDENTIFICATION</scope>
</reference>
<dbReference type="GO" id="GO:1990404">
    <property type="term" value="F:NAD+-protein mono-ADP-ribosyltransferase activity"/>
    <property type="evidence" value="ECO:0007669"/>
    <property type="project" value="TreeGrafter"/>
</dbReference>
<evidence type="ECO:0000256" key="4">
    <source>
        <dbReference type="ARBA" id="ARBA00023027"/>
    </source>
</evidence>
<dbReference type="GO" id="GO:0005634">
    <property type="term" value="C:nucleus"/>
    <property type="evidence" value="ECO:0007669"/>
    <property type="project" value="UniProtKB-SubCell"/>
</dbReference>
<sequence length="342" mass="38257">QLDRHKKMIFHNDIQAENLHWAQFWWESSSGHRFNKTKMGNVTIQVVTGDITKETTDIIVNSSNESFSLKSGVSKAILDAAGKAVEVECHNFGTIMTQPGNLKCKKILHVVGDSDPVKINKVVKDALQMCVKSSYTSVSFPAIGTEGIPEQWERMPAEATCQAFAVQAKTSEYDEILKHFQASCSGFVTKIERIQNPGLWKSLEIKKREMELRNGHQNNERRLFHGTCDRAVPNINDRGFNRSYAGKNAALYGNGTYFAVNASYSANDTYSKPNQNGEKFMYVCRVLTGDFTLGQKGMVTPPAKKLGSTDLYDSVVDNIANPTMFVVFHDTQACPEYLITFK</sequence>